<comment type="caution">
    <text evidence="2">The sequence shown here is derived from an EMBL/GenBank/DDBJ whole genome shotgun (WGS) entry which is preliminary data.</text>
</comment>
<gene>
    <name evidence="2" type="ORF">B0I35DRAFT_199838</name>
</gene>
<name>A0A8K0WTP7_9HYPO</name>
<dbReference type="AlphaFoldDB" id="A0A8K0WTP7"/>
<feature type="region of interest" description="Disordered" evidence="1">
    <location>
        <begin position="202"/>
        <end position="226"/>
    </location>
</feature>
<dbReference type="Proteomes" id="UP000813444">
    <property type="component" value="Unassembled WGS sequence"/>
</dbReference>
<dbReference type="EMBL" id="JAGPNK010000005">
    <property type="protein sequence ID" value="KAH7320798.1"/>
    <property type="molecule type" value="Genomic_DNA"/>
</dbReference>
<evidence type="ECO:0000313" key="3">
    <source>
        <dbReference type="Proteomes" id="UP000813444"/>
    </source>
</evidence>
<accession>A0A8K0WTP7</accession>
<organism evidence="2 3">
    <name type="scientific">Stachybotrys elegans</name>
    <dbReference type="NCBI Taxonomy" id="80388"/>
    <lineage>
        <taxon>Eukaryota</taxon>
        <taxon>Fungi</taxon>
        <taxon>Dikarya</taxon>
        <taxon>Ascomycota</taxon>
        <taxon>Pezizomycotina</taxon>
        <taxon>Sordariomycetes</taxon>
        <taxon>Hypocreomycetidae</taxon>
        <taxon>Hypocreales</taxon>
        <taxon>Stachybotryaceae</taxon>
        <taxon>Stachybotrys</taxon>
    </lineage>
</organism>
<evidence type="ECO:0000313" key="2">
    <source>
        <dbReference type="EMBL" id="KAH7320798.1"/>
    </source>
</evidence>
<feature type="region of interest" description="Disordered" evidence="1">
    <location>
        <begin position="1"/>
        <end position="28"/>
    </location>
</feature>
<keyword evidence="3" id="KW-1185">Reference proteome</keyword>
<evidence type="ECO:0000256" key="1">
    <source>
        <dbReference type="SAM" id="MobiDB-lite"/>
    </source>
</evidence>
<feature type="compositionally biased region" description="Polar residues" evidence="1">
    <location>
        <begin position="1"/>
        <end position="12"/>
    </location>
</feature>
<protein>
    <submittedName>
        <fullName evidence="2">Uncharacterized protein</fullName>
    </submittedName>
</protein>
<reference evidence="2" key="1">
    <citation type="journal article" date="2021" name="Nat. Commun.">
        <title>Genetic determinants of endophytism in the Arabidopsis root mycobiome.</title>
        <authorList>
            <person name="Mesny F."/>
            <person name="Miyauchi S."/>
            <person name="Thiergart T."/>
            <person name="Pickel B."/>
            <person name="Atanasova L."/>
            <person name="Karlsson M."/>
            <person name="Huettel B."/>
            <person name="Barry K.W."/>
            <person name="Haridas S."/>
            <person name="Chen C."/>
            <person name="Bauer D."/>
            <person name="Andreopoulos W."/>
            <person name="Pangilinan J."/>
            <person name="LaButti K."/>
            <person name="Riley R."/>
            <person name="Lipzen A."/>
            <person name="Clum A."/>
            <person name="Drula E."/>
            <person name="Henrissat B."/>
            <person name="Kohler A."/>
            <person name="Grigoriev I.V."/>
            <person name="Martin F.M."/>
            <person name="Hacquard S."/>
        </authorList>
    </citation>
    <scope>NUCLEOTIDE SEQUENCE</scope>
    <source>
        <strain evidence="2">MPI-CAGE-CH-0235</strain>
    </source>
</reference>
<sequence length="248" mass="27144">MHVSLQWASASPDSPHHHTTPSAHGHPFSSSSHPSTCLVLVLVCNPASRSAHDPPSPKQSPSFAPSPAAPLQIALRHFSNMLLALPRLSSPSDLHASVHPVLTFLRGACVSLHLAPSFSLPLSLQLTRTACIASSLDGARSQSRQMDLKPMYHSPWPYPYPTSCLVADRRAIYGAEPPGLSRLQPTVRTHFISPWPSLTQITSHPPTKQDPCRCSPHLTSPRPRGKTMLDRVLPWKRHQTPLLHCVSM</sequence>
<proteinExistence type="predicted"/>